<evidence type="ECO:0000256" key="1">
    <source>
        <dbReference type="ARBA" id="ARBA00004413"/>
    </source>
</evidence>
<name>A0AAE1ISQ4_9FABA</name>
<dbReference type="Gene3D" id="1.25.40.20">
    <property type="entry name" value="Ankyrin repeat-containing domain"/>
    <property type="match status" value="2"/>
</dbReference>
<keyword evidence="6" id="KW-1185">Reference proteome</keyword>
<dbReference type="GO" id="GO:0005886">
    <property type="term" value="C:plasma membrane"/>
    <property type="evidence" value="ECO:0007669"/>
    <property type="project" value="UniProtKB-SubCell"/>
</dbReference>
<dbReference type="InterPro" id="IPR036770">
    <property type="entry name" value="Ankyrin_rpt-contain_sf"/>
</dbReference>
<evidence type="ECO:0000256" key="2">
    <source>
        <dbReference type="PROSITE-ProRule" id="PRU00023"/>
    </source>
</evidence>
<keyword evidence="3" id="KW-1133">Transmembrane helix</keyword>
<protein>
    <recommendedName>
        <fullName evidence="4">PGG domain-containing protein</fullName>
    </recommendedName>
</protein>
<gene>
    <name evidence="5" type="ORF">QN277_009062</name>
</gene>
<reference evidence="5" key="1">
    <citation type="submission" date="2023-10" db="EMBL/GenBank/DDBJ databases">
        <title>Chromosome-level genome of the transformable northern wattle, Acacia crassicarpa.</title>
        <authorList>
            <person name="Massaro I."/>
            <person name="Sinha N.R."/>
            <person name="Poethig S."/>
            <person name="Leichty A.R."/>
        </authorList>
    </citation>
    <scope>NUCLEOTIDE SEQUENCE</scope>
    <source>
        <strain evidence="5">Acra3RX</strain>
        <tissue evidence="5">Leaf</tissue>
    </source>
</reference>
<dbReference type="PROSITE" id="PS50297">
    <property type="entry name" value="ANK_REP_REGION"/>
    <property type="match status" value="1"/>
</dbReference>
<dbReference type="PROSITE" id="PS50088">
    <property type="entry name" value="ANK_REPEAT"/>
    <property type="match status" value="1"/>
</dbReference>
<sequence>MESREEENPKFDPIMEELQRIVLHSEWDYFKKDHGRNAADLIKPFNMAGNTAIHIAAKSNNPDLLRELLDLLPEDSDRRQGLRTGNAHENTLLHQVVLCKNVDMVNTVLSYEMEKNLKQPEDGDLLELRNDLGETPVYIAAKYGRLKMLKHMAKYINDMEPHFYNRDFYPSILHIAIIGQHFDVAMWLSKQKGIEKGAFVLEGIMNAKEYEKYGLSCLQLLSSMPSVFRSHHSQAAGFTHNLIYACIPNKGYDEEDEDEDEDDGKFIRGNGDIESGKKKIKKSISPSPVSSRIYYAFWKLVAEEWDYIKEIWKIKKQNMQAKELADFLVSRDKSWRNTKRVEPRTHVVLPVIQLPNISETKKALLEKTYAFRNPIECKDYTPLLLAASTGIIEIVDKIIEEYPDSISHISQHDHQNVLHTAVKHRQKSIYKLLKKYKLLKVLGTQIASRNYTLLHQVATLDFYDVGNQPGVVFQLQEELHWFERVKEIVPGPFQLYRNEDKLTAKELFDLEHLEMLKEARVWIKETAQSCSAVSVLVATVVFAAAYTVPGGTDGHGMPNLLNSPLFLFFTVMDVVGLATSLVSVMMFLSILTSSFQMQKFYKSLPRKLTMGFTLLFVSLTTTMLAFGSTILLTIRMENNKWSSILVSISFFLVTLFGLTQYPIVMAFKYKMKRLWKDLKKIIPNDVMSMSTKRSCKRDYSKYL</sequence>
<keyword evidence="3" id="KW-0812">Transmembrane</keyword>
<dbReference type="Pfam" id="PF12796">
    <property type="entry name" value="Ank_2"/>
    <property type="match status" value="1"/>
</dbReference>
<evidence type="ECO:0000313" key="5">
    <source>
        <dbReference type="EMBL" id="KAK4256158.1"/>
    </source>
</evidence>
<comment type="caution">
    <text evidence="5">The sequence shown here is derived from an EMBL/GenBank/DDBJ whole genome shotgun (WGS) entry which is preliminary data.</text>
</comment>
<feature type="transmembrane region" description="Helical" evidence="3">
    <location>
        <begin position="612"/>
        <end position="632"/>
    </location>
</feature>
<evidence type="ECO:0000259" key="4">
    <source>
        <dbReference type="Pfam" id="PF13962"/>
    </source>
</evidence>
<proteinExistence type="predicted"/>
<dbReference type="Proteomes" id="UP001293593">
    <property type="component" value="Unassembled WGS sequence"/>
</dbReference>
<organism evidence="5 6">
    <name type="scientific">Acacia crassicarpa</name>
    <name type="common">northern wattle</name>
    <dbReference type="NCBI Taxonomy" id="499986"/>
    <lineage>
        <taxon>Eukaryota</taxon>
        <taxon>Viridiplantae</taxon>
        <taxon>Streptophyta</taxon>
        <taxon>Embryophyta</taxon>
        <taxon>Tracheophyta</taxon>
        <taxon>Spermatophyta</taxon>
        <taxon>Magnoliopsida</taxon>
        <taxon>eudicotyledons</taxon>
        <taxon>Gunneridae</taxon>
        <taxon>Pentapetalae</taxon>
        <taxon>rosids</taxon>
        <taxon>fabids</taxon>
        <taxon>Fabales</taxon>
        <taxon>Fabaceae</taxon>
        <taxon>Caesalpinioideae</taxon>
        <taxon>mimosoid clade</taxon>
        <taxon>Acacieae</taxon>
        <taxon>Acacia</taxon>
    </lineage>
</organism>
<dbReference type="InterPro" id="IPR002110">
    <property type="entry name" value="Ankyrin_rpt"/>
</dbReference>
<comment type="subcellular location">
    <subcellularLocation>
        <location evidence="1">Cell membrane</location>
        <topology evidence="1">Peripheral membrane protein</topology>
        <orientation evidence="1">Cytoplasmic side</orientation>
    </subcellularLocation>
</comment>
<keyword evidence="2" id="KW-0040">ANK repeat</keyword>
<keyword evidence="3" id="KW-0472">Membrane</keyword>
<accession>A0AAE1ISQ4</accession>
<dbReference type="PANTHER" id="PTHR24177:SF215">
    <property type="entry name" value="PGG DOMAIN-CONTAINING PROTEIN"/>
    <property type="match status" value="1"/>
</dbReference>
<evidence type="ECO:0000313" key="6">
    <source>
        <dbReference type="Proteomes" id="UP001293593"/>
    </source>
</evidence>
<dbReference type="PANTHER" id="PTHR24177">
    <property type="entry name" value="CASKIN"/>
    <property type="match status" value="1"/>
</dbReference>
<feature type="domain" description="PGG" evidence="4">
    <location>
        <begin position="522"/>
        <end position="631"/>
    </location>
</feature>
<dbReference type="EMBL" id="JAWXYG010000013">
    <property type="protein sequence ID" value="KAK4256158.1"/>
    <property type="molecule type" value="Genomic_DNA"/>
</dbReference>
<dbReference type="Pfam" id="PF13962">
    <property type="entry name" value="PGG"/>
    <property type="match status" value="1"/>
</dbReference>
<dbReference type="SMART" id="SM00248">
    <property type="entry name" value="ANK"/>
    <property type="match status" value="6"/>
</dbReference>
<dbReference type="InterPro" id="IPR026961">
    <property type="entry name" value="PGG_dom"/>
</dbReference>
<evidence type="ECO:0000256" key="3">
    <source>
        <dbReference type="SAM" id="Phobius"/>
    </source>
</evidence>
<feature type="repeat" description="ANK" evidence="2">
    <location>
        <begin position="48"/>
        <end position="70"/>
    </location>
</feature>
<dbReference type="AlphaFoldDB" id="A0AAE1ISQ4"/>
<feature type="transmembrane region" description="Helical" evidence="3">
    <location>
        <begin position="566"/>
        <end position="591"/>
    </location>
</feature>
<feature type="transmembrane region" description="Helical" evidence="3">
    <location>
        <begin position="644"/>
        <end position="667"/>
    </location>
</feature>
<dbReference type="SUPFAM" id="SSF48403">
    <property type="entry name" value="Ankyrin repeat"/>
    <property type="match status" value="1"/>
</dbReference>